<protein>
    <submittedName>
        <fullName evidence="1">Uncharacterized protein</fullName>
    </submittedName>
</protein>
<evidence type="ECO:0000313" key="1">
    <source>
        <dbReference type="EMBL" id="ESA03572.1"/>
    </source>
</evidence>
<gene>
    <name evidence="1" type="ORF">GLOINDRAFT_563</name>
</gene>
<dbReference type="AlphaFoldDB" id="U9T858"/>
<dbReference type="HOGENOM" id="CLU_1397012_0_0_1"/>
<proteinExistence type="predicted"/>
<organism evidence="1">
    <name type="scientific">Rhizophagus irregularis (strain DAOM 181602 / DAOM 197198 / MUCL 43194)</name>
    <name type="common">Arbuscular mycorrhizal fungus</name>
    <name type="synonym">Glomus intraradices</name>
    <dbReference type="NCBI Taxonomy" id="747089"/>
    <lineage>
        <taxon>Eukaryota</taxon>
        <taxon>Fungi</taxon>
        <taxon>Fungi incertae sedis</taxon>
        <taxon>Mucoromycota</taxon>
        <taxon>Glomeromycotina</taxon>
        <taxon>Glomeromycetes</taxon>
        <taxon>Glomerales</taxon>
        <taxon>Glomeraceae</taxon>
        <taxon>Rhizophagus</taxon>
    </lineage>
</organism>
<dbReference type="EMBL" id="KI294931">
    <property type="protein sequence ID" value="ESA03572.1"/>
    <property type="molecule type" value="Genomic_DNA"/>
</dbReference>
<name>U9T858_RHIID</name>
<reference evidence="1" key="1">
    <citation type="submission" date="2013-07" db="EMBL/GenBank/DDBJ databases">
        <title>The genome of an arbuscular mycorrhizal fungus provides insights into the evolution of the oldest plant symbiosis.</title>
        <authorList>
            <consortium name="DOE Joint Genome Institute"/>
            <person name="Tisserant E."/>
            <person name="Malbreil M."/>
            <person name="Kuo A."/>
            <person name="Kohler A."/>
            <person name="Symeonidi A."/>
            <person name="Balestrini R."/>
            <person name="Charron P."/>
            <person name="Duensing N."/>
            <person name="Frei-dit-Frey N."/>
            <person name="Gianinazzi-Pearson V."/>
            <person name="Gilbert B."/>
            <person name="Handa Y."/>
            <person name="Hijri M."/>
            <person name="Kaul R."/>
            <person name="Kawaguchi M."/>
            <person name="Krajinski F."/>
            <person name="Lammers P."/>
            <person name="Lapierre D."/>
            <person name="Masclaux F.G."/>
            <person name="Murat C."/>
            <person name="Morin E."/>
            <person name="Ndikumana S."/>
            <person name="Pagni M."/>
            <person name="Petitpierre D."/>
            <person name="Requena N."/>
            <person name="Rosikiewicz P."/>
            <person name="Riley R."/>
            <person name="Saito K."/>
            <person name="San Clemente H."/>
            <person name="Shapiro H."/>
            <person name="van Tuinen D."/>
            <person name="Becard G."/>
            <person name="Bonfante P."/>
            <person name="Paszkowski U."/>
            <person name="Shachar-Hill Y."/>
            <person name="Young J.P."/>
            <person name="Sanders I.R."/>
            <person name="Henrissat B."/>
            <person name="Rensing S.A."/>
            <person name="Grigoriev I.V."/>
            <person name="Corradi N."/>
            <person name="Roux C."/>
            <person name="Martin F."/>
        </authorList>
    </citation>
    <scope>NUCLEOTIDE SEQUENCE</scope>
    <source>
        <strain evidence="1">DAOM 197198</strain>
    </source>
</reference>
<accession>U9T858</accession>
<sequence>MVNYKDIKLALVEIIKVTYSQGTKKYDKMGLSYVGYLKTMQRKRDPDDHCRYIAKQRSPNEEVYNERMADFKDWYNKEKSNSQALIEVVIVHPLRFEASFLQRIFLGHCPHHLLAIAHRLPPFNSPGLSKYLTKTSWDNLGSSNPIGPSRGLEALERYVLFFELQQEKYPKVKLQNCQALQEKLEGFLPKLDSAQ</sequence>
<dbReference type="VEuPathDB" id="FungiDB:RhiirFUN_018062"/>